<feature type="signal peptide" evidence="1">
    <location>
        <begin position="1"/>
        <end position="22"/>
    </location>
</feature>
<protein>
    <submittedName>
        <fullName evidence="2">(rape) hypothetical protein</fullName>
    </submittedName>
</protein>
<sequence length="71" mass="8847">MSLIRFFFIFFFVWKQLNLSKGIIQCKKKSMRHWYQQISGFDFRIFYHSCKNICIRLRFKISHFGFNLKNL</sequence>
<name>A0A816SGL6_BRANA</name>
<organism evidence="2">
    <name type="scientific">Brassica napus</name>
    <name type="common">Rape</name>
    <dbReference type="NCBI Taxonomy" id="3708"/>
    <lineage>
        <taxon>Eukaryota</taxon>
        <taxon>Viridiplantae</taxon>
        <taxon>Streptophyta</taxon>
        <taxon>Embryophyta</taxon>
        <taxon>Tracheophyta</taxon>
        <taxon>Spermatophyta</taxon>
        <taxon>Magnoliopsida</taxon>
        <taxon>eudicotyledons</taxon>
        <taxon>Gunneridae</taxon>
        <taxon>Pentapetalae</taxon>
        <taxon>rosids</taxon>
        <taxon>malvids</taxon>
        <taxon>Brassicales</taxon>
        <taxon>Brassicaceae</taxon>
        <taxon>Brassiceae</taxon>
        <taxon>Brassica</taxon>
    </lineage>
</organism>
<proteinExistence type="predicted"/>
<dbReference type="EMBL" id="HG994360">
    <property type="protein sequence ID" value="CAF2081047.1"/>
    <property type="molecule type" value="Genomic_DNA"/>
</dbReference>
<dbReference type="Proteomes" id="UP001295469">
    <property type="component" value="Chromosome A06"/>
</dbReference>
<keyword evidence="1" id="KW-0732">Signal</keyword>
<dbReference type="AlphaFoldDB" id="A0A816SGL6"/>
<evidence type="ECO:0000313" key="2">
    <source>
        <dbReference type="EMBL" id="CAF2081047.1"/>
    </source>
</evidence>
<reference evidence="2" key="1">
    <citation type="submission" date="2021-01" db="EMBL/GenBank/DDBJ databases">
        <authorList>
            <consortium name="Genoscope - CEA"/>
            <person name="William W."/>
        </authorList>
    </citation>
    <scope>NUCLEOTIDE SEQUENCE</scope>
</reference>
<gene>
    <name evidence="2" type="ORF">DARMORV10_A06P01260.1</name>
</gene>
<evidence type="ECO:0000256" key="1">
    <source>
        <dbReference type="SAM" id="SignalP"/>
    </source>
</evidence>
<accession>A0A816SGL6</accession>
<feature type="chain" id="PRO_5033065932" evidence="1">
    <location>
        <begin position="23"/>
        <end position="71"/>
    </location>
</feature>